<protein>
    <submittedName>
        <fullName evidence="2">Uncharacterized protein</fullName>
    </submittedName>
</protein>
<dbReference type="EMBL" id="POUA01000153">
    <property type="protein sequence ID" value="PZG42467.1"/>
    <property type="molecule type" value="Genomic_DNA"/>
</dbReference>
<evidence type="ECO:0000256" key="1">
    <source>
        <dbReference type="SAM" id="MobiDB-lite"/>
    </source>
</evidence>
<feature type="compositionally biased region" description="Low complexity" evidence="1">
    <location>
        <begin position="123"/>
        <end position="134"/>
    </location>
</feature>
<dbReference type="RefSeq" id="WP_111168921.1">
    <property type="nucleotide sequence ID" value="NZ_POUA01000153.1"/>
</dbReference>
<accession>A0A2W2H8A3</accession>
<evidence type="ECO:0000313" key="2">
    <source>
        <dbReference type="EMBL" id="PZG42467.1"/>
    </source>
</evidence>
<feature type="compositionally biased region" description="Low complexity" evidence="1">
    <location>
        <begin position="59"/>
        <end position="74"/>
    </location>
</feature>
<keyword evidence="3" id="KW-1185">Reference proteome</keyword>
<sequence>MSAGALLVLLVALSIATPSFLAYRHARRDETSVPAIVARSWKQSRAAVTHLAATMRSAARAAARDGAQGAAALTPPDPARPPAPAGPQPPEPAREKTGAVPPPGNQTTRPPSTLPPMTDAQTAPALPAAPAGSGASYGAPAAGAMFALVTAIADSLASLSLIRHGRDIRNPVAHLLAYATLLSHVATSMQAVHNRMIDARHDPMVLDAFTAMQAAAYGASLQGTQAAQTAINRYRGAIEDAAHPRLNDD</sequence>
<evidence type="ECO:0000313" key="3">
    <source>
        <dbReference type="Proteomes" id="UP000248544"/>
    </source>
</evidence>
<feature type="region of interest" description="Disordered" evidence="1">
    <location>
        <begin position="59"/>
        <end position="134"/>
    </location>
</feature>
<name>A0A2W2H8A3_9ACTN</name>
<reference evidence="2 3" key="1">
    <citation type="submission" date="2018-01" db="EMBL/GenBank/DDBJ databases">
        <title>Draft genome sequence of Sphaerisporangium sp. 7K107.</title>
        <authorList>
            <person name="Sahin N."/>
            <person name="Saygin H."/>
            <person name="Ay H."/>
        </authorList>
    </citation>
    <scope>NUCLEOTIDE SEQUENCE [LARGE SCALE GENOMIC DNA]</scope>
    <source>
        <strain evidence="2 3">7K107</strain>
    </source>
</reference>
<dbReference type="Proteomes" id="UP000248544">
    <property type="component" value="Unassembled WGS sequence"/>
</dbReference>
<feature type="compositionally biased region" description="Pro residues" evidence="1">
    <location>
        <begin position="75"/>
        <end position="91"/>
    </location>
</feature>
<dbReference type="AlphaFoldDB" id="A0A2W2H8A3"/>
<gene>
    <name evidence="2" type="ORF">C1I98_19775</name>
</gene>
<organism evidence="2 3">
    <name type="scientific">Spongiactinospora gelatinilytica</name>
    <dbReference type="NCBI Taxonomy" id="2666298"/>
    <lineage>
        <taxon>Bacteria</taxon>
        <taxon>Bacillati</taxon>
        <taxon>Actinomycetota</taxon>
        <taxon>Actinomycetes</taxon>
        <taxon>Streptosporangiales</taxon>
        <taxon>Streptosporangiaceae</taxon>
        <taxon>Spongiactinospora</taxon>
    </lineage>
</organism>
<comment type="caution">
    <text evidence="2">The sequence shown here is derived from an EMBL/GenBank/DDBJ whole genome shotgun (WGS) entry which is preliminary data.</text>
</comment>
<proteinExistence type="predicted"/>